<accession>A0A379C7Q4</accession>
<feature type="chain" id="PRO_5016829563" evidence="1">
    <location>
        <begin position="27"/>
        <end position="269"/>
    </location>
</feature>
<dbReference type="EMBL" id="UGTA01000001">
    <property type="protein sequence ID" value="SUB58199.1"/>
    <property type="molecule type" value="Genomic_DNA"/>
</dbReference>
<dbReference type="RefSeq" id="WP_115314731.1">
    <property type="nucleotide sequence ID" value="NZ_LWIF01000001.1"/>
</dbReference>
<dbReference type="AlphaFoldDB" id="A0A379C7Q4"/>
<dbReference type="InterPro" id="IPR001677">
    <property type="entry name" value="TbpB_B_D"/>
</dbReference>
<keyword evidence="4" id="KW-1185">Reference proteome</keyword>
<dbReference type="SUPFAM" id="SSF56925">
    <property type="entry name" value="OMPA-like"/>
    <property type="match status" value="1"/>
</dbReference>
<dbReference type="InterPro" id="IPR011250">
    <property type="entry name" value="OMP/PagP_B-barrel"/>
</dbReference>
<feature type="signal peptide" evidence="1">
    <location>
        <begin position="1"/>
        <end position="26"/>
    </location>
</feature>
<gene>
    <name evidence="3" type="ORF">NCTC12872_00149</name>
</gene>
<name>A0A379C7Q4_9PAST</name>
<evidence type="ECO:0000313" key="3">
    <source>
        <dbReference type="EMBL" id="SUB58199.1"/>
    </source>
</evidence>
<dbReference type="OrthoDB" id="5689800at2"/>
<evidence type="ECO:0000256" key="1">
    <source>
        <dbReference type="SAM" id="SignalP"/>
    </source>
</evidence>
<evidence type="ECO:0000313" key="4">
    <source>
        <dbReference type="Proteomes" id="UP000255417"/>
    </source>
</evidence>
<evidence type="ECO:0000259" key="2">
    <source>
        <dbReference type="Pfam" id="PF01298"/>
    </source>
</evidence>
<dbReference type="PROSITE" id="PS51257">
    <property type="entry name" value="PROKAR_LIPOPROTEIN"/>
    <property type="match status" value="1"/>
</dbReference>
<dbReference type="InterPro" id="IPR054843">
    <property type="entry name" value="Slam_hemophilin_C"/>
</dbReference>
<reference evidence="3 4" key="1">
    <citation type="submission" date="2018-06" db="EMBL/GenBank/DDBJ databases">
        <authorList>
            <consortium name="Pathogen Informatics"/>
            <person name="Doyle S."/>
        </authorList>
    </citation>
    <scope>NUCLEOTIDE SEQUENCE [LARGE SCALE GENOMIC DNA]</scope>
    <source>
        <strain evidence="3 4">NCTC12872</strain>
    </source>
</reference>
<dbReference type="Proteomes" id="UP000255417">
    <property type="component" value="Unassembled WGS sequence"/>
</dbReference>
<keyword evidence="1" id="KW-0732">Signal</keyword>
<dbReference type="Pfam" id="PF01298">
    <property type="entry name" value="TbpB_B_D"/>
    <property type="match status" value="1"/>
</dbReference>
<dbReference type="Gene3D" id="2.40.160.90">
    <property type="match status" value="1"/>
</dbReference>
<sequence>MKKLALVTAISLILTACGSGGGSSSADNTKPEKIEGVLFAYDFLHPVEKESKDPAGNIITYDDYEIKTTRFSKDDDINHILINNVSIPLNPNGDEKYTAYYQGVGDDAVEVGQVLTSIVSDKTYKHMRFGQHSTYDYDPNYHESHLKDQLTFGMFVQGYVTENMPTSGTVTYKGDAYGGLEALTKGKSKLDVDFGHKTLKGTLSDWQNYDFLAEKDKLQTISFDASIEGNKFEGKNVKGSFFGRNADEIGGIYHDEIRREGAVFGAKKQ</sequence>
<dbReference type="NCBIfam" id="NF041636">
    <property type="entry name" value="slam_lipo"/>
    <property type="match status" value="1"/>
</dbReference>
<protein>
    <submittedName>
        <fullName evidence="3">Transferrin binding protein-like solute binding protein</fullName>
    </submittedName>
</protein>
<feature type="domain" description="Transferrin-binding protein B C-lobe/N-lobe beta-barrel" evidence="2">
    <location>
        <begin position="164"/>
        <end position="268"/>
    </location>
</feature>
<organism evidence="3 4">
    <name type="scientific">Phocoenobacter uteri</name>
    <dbReference type="NCBI Taxonomy" id="146806"/>
    <lineage>
        <taxon>Bacteria</taxon>
        <taxon>Pseudomonadati</taxon>
        <taxon>Pseudomonadota</taxon>
        <taxon>Gammaproteobacteria</taxon>
        <taxon>Pasteurellales</taxon>
        <taxon>Pasteurellaceae</taxon>
        <taxon>Phocoenobacter</taxon>
    </lineage>
</organism>
<proteinExistence type="predicted"/>